<dbReference type="EMBL" id="CM035408">
    <property type="protein sequence ID" value="KAH7441588.1"/>
    <property type="molecule type" value="Genomic_DNA"/>
</dbReference>
<gene>
    <name evidence="3" type="ORF">KP509_03G044600</name>
</gene>
<dbReference type="Pfam" id="PF22780">
    <property type="entry name" value="HI0933_like_1st"/>
    <property type="match status" value="1"/>
</dbReference>
<dbReference type="InterPro" id="IPR004792">
    <property type="entry name" value="BaiN-like"/>
</dbReference>
<name>A0A8T2V3K3_CERRI</name>
<dbReference type="OrthoDB" id="9930022at2759"/>
<dbReference type="InterPro" id="IPR036188">
    <property type="entry name" value="FAD/NAD-bd_sf"/>
</dbReference>
<evidence type="ECO:0000313" key="4">
    <source>
        <dbReference type="Proteomes" id="UP000825935"/>
    </source>
</evidence>
<proteinExistence type="predicted"/>
<dbReference type="OMA" id="FWEYLLM"/>
<protein>
    <submittedName>
        <fullName evidence="3">Uncharacterized protein</fullName>
    </submittedName>
</protein>
<dbReference type="Proteomes" id="UP000825935">
    <property type="component" value="Chromosome 3"/>
</dbReference>
<sequence>MVSIGGIKSQRSLVESDYLLLATGGTQQGFKLAKELGHSIVDPCPSLFSFKVADLQLQELAGISFPLVRAELLVEGQKHKNPSLTQVGPMLITHWGLSGPVILRLSAWGARDLFTSNYKGMLWVDFAPKLSLEEVARILDAQRKCAARKKLGSFAPDKLPLVRRFWEYLLMRMEINPDSLWGALNNSSSKKLSDLIKRCPFHIDGKGEFKEEFVTSGGVALAEVDLKSMESRLCPNLYLAGEVLNVDGITGGFNFQNAWTGGYIAGTSIGLRSKQKL</sequence>
<dbReference type="PANTHER" id="PTHR42887:SF2">
    <property type="entry name" value="OS12G0638800 PROTEIN"/>
    <property type="match status" value="1"/>
</dbReference>
<dbReference type="InterPro" id="IPR055178">
    <property type="entry name" value="RsdA/BaiN/AoA(So)-like_dom"/>
</dbReference>
<feature type="domain" description="RsdA/BaiN/AoA(So)-like insert" evidence="2">
    <location>
        <begin position="45"/>
        <end position="214"/>
    </location>
</feature>
<accession>A0A8T2V3K3</accession>
<dbReference type="Gene3D" id="2.40.30.10">
    <property type="entry name" value="Translation factors"/>
    <property type="match status" value="1"/>
</dbReference>
<reference evidence="3" key="1">
    <citation type="submission" date="2021-08" db="EMBL/GenBank/DDBJ databases">
        <title>WGS assembly of Ceratopteris richardii.</title>
        <authorList>
            <person name="Marchant D.B."/>
            <person name="Chen G."/>
            <person name="Jenkins J."/>
            <person name="Shu S."/>
            <person name="Leebens-Mack J."/>
            <person name="Grimwood J."/>
            <person name="Schmutz J."/>
            <person name="Soltis P."/>
            <person name="Soltis D."/>
            <person name="Chen Z.-H."/>
        </authorList>
    </citation>
    <scope>NUCLEOTIDE SEQUENCE</scope>
    <source>
        <strain evidence="3">Whitten #5841</strain>
        <tissue evidence="3">Leaf</tissue>
    </source>
</reference>
<evidence type="ECO:0000313" key="3">
    <source>
        <dbReference type="EMBL" id="KAH7441588.1"/>
    </source>
</evidence>
<dbReference type="SUPFAM" id="SSF160996">
    <property type="entry name" value="HI0933 insert domain-like"/>
    <property type="match status" value="1"/>
</dbReference>
<organism evidence="3 4">
    <name type="scientific">Ceratopteris richardii</name>
    <name type="common">Triangle waterfern</name>
    <dbReference type="NCBI Taxonomy" id="49495"/>
    <lineage>
        <taxon>Eukaryota</taxon>
        <taxon>Viridiplantae</taxon>
        <taxon>Streptophyta</taxon>
        <taxon>Embryophyta</taxon>
        <taxon>Tracheophyta</taxon>
        <taxon>Polypodiopsida</taxon>
        <taxon>Polypodiidae</taxon>
        <taxon>Polypodiales</taxon>
        <taxon>Pteridineae</taxon>
        <taxon>Pteridaceae</taxon>
        <taxon>Parkerioideae</taxon>
        <taxon>Ceratopteris</taxon>
    </lineage>
</organism>
<dbReference type="Pfam" id="PF03486">
    <property type="entry name" value="HI0933_like"/>
    <property type="match status" value="1"/>
</dbReference>
<dbReference type="NCBIfam" id="TIGR00275">
    <property type="entry name" value="aminoacetone oxidase family FAD-binding enzyme"/>
    <property type="match status" value="1"/>
</dbReference>
<dbReference type="SUPFAM" id="SSF51905">
    <property type="entry name" value="FAD/NAD(P)-binding domain"/>
    <property type="match status" value="1"/>
</dbReference>
<comment type="caution">
    <text evidence="3">The sequence shown here is derived from an EMBL/GenBank/DDBJ whole genome shotgun (WGS) entry which is preliminary data.</text>
</comment>
<dbReference type="PANTHER" id="PTHR42887">
    <property type="entry name" value="OS12G0638800 PROTEIN"/>
    <property type="match status" value="1"/>
</dbReference>
<dbReference type="InterPro" id="IPR057661">
    <property type="entry name" value="RsdA/BaiN/AoA(So)_Rossmann"/>
</dbReference>
<dbReference type="Gene3D" id="3.50.50.60">
    <property type="entry name" value="FAD/NAD(P)-binding domain"/>
    <property type="match status" value="1"/>
</dbReference>
<evidence type="ECO:0000259" key="1">
    <source>
        <dbReference type="Pfam" id="PF03486"/>
    </source>
</evidence>
<evidence type="ECO:0000259" key="2">
    <source>
        <dbReference type="Pfam" id="PF22780"/>
    </source>
</evidence>
<feature type="domain" description="RsdA/BaiN/AoA(So)-like Rossmann fold-like" evidence="1">
    <location>
        <begin position="20"/>
        <end position="267"/>
    </location>
</feature>
<keyword evidence="4" id="KW-1185">Reference proteome</keyword>
<dbReference type="AlphaFoldDB" id="A0A8T2V3K3"/>